<evidence type="ECO:0000313" key="2">
    <source>
        <dbReference type="Proteomes" id="UP001317613"/>
    </source>
</evidence>
<protein>
    <submittedName>
        <fullName evidence="1">Uncharacterized protein</fullName>
    </submittedName>
</protein>
<reference evidence="1" key="1">
    <citation type="submission" date="2022-08" db="EMBL/GenBank/DDBJ databases">
        <title>Molecular epidemiological analysis of five strains of VanD-type vancomycin-resistant Enterococcus faecalis.</title>
        <authorList>
            <person name="Mimura K."/>
            <person name="Hashimoto Y."/>
            <person name="Tomita H."/>
        </authorList>
    </citation>
    <scope>NUCLEOTIDE SEQUENCE</scope>
    <source>
        <strain evidence="1">SVR2332</strain>
    </source>
</reference>
<gene>
    <name evidence="1" type="ORF">EfsSVR2332_24600</name>
</gene>
<dbReference type="Proteomes" id="UP001317613">
    <property type="component" value="Chromosome"/>
</dbReference>
<sequence length="59" mass="6852">MSLLINEEEIFEVRLTKADGYKKIGIGLGVIFVTLSCLVWFYFPLYKNPVTSNIIFLFF</sequence>
<dbReference type="EMBL" id="AP026729">
    <property type="protein sequence ID" value="BDQ62382.1"/>
    <property type="molecule type" value="Genomic_DNA"/>
</dbReference>
<proteinExistence type="predicted"/>
<accession>A0AC59HRY6</accession>
<evidence type="ECO:0000313" key="1">
    <source>
        <dbReference type="EMBL" id="BDQ62382.1"/>
    </source>
</evidence>
<organism evidence="1 2">
    <name type="scientific">Enterococcus faecalis</name>
    <name type="common">Streptococcus faecalis</name>
    <dbReference type="NCBI Taxonomy" id="1351"/>
    <lineage>
        <taxon>Bacteria</taxon>
        <taxon>Bacillati</taxon>
        <taxon>Bacillota</taxon>
        <taxon>Bacilli</taxon>
        <taxon>Lactobacillales</taxon>
        <taxon>Enterococcaceae</taxon>
        <taxon>Enterococcus</taxon>
    </lineage>
</organism>
<name>A0AC59HRY6_ENTFL</name>